<keyword evidence="2" id="KW-1185">Reference proteome</keyword>
<protein>
    <submittedName>
        <fullName evidence="1">DUF433 domain-containing protein</fullName>
    </submittedName>
</protein>
<evidence type="ECO:0000313" key="2">
    <source>
        <dbReference type="Proteomes" id="UP000436006"/>
    </source>
</evidence>
<dbReference type="InterPro" id="IPR009057">
    <property type="entry name" value="Homeodomain-like_sf"/>
</dbReference>
<dbReference type="Proteomes" id="UP000436006">
    <property type="component" value="Unassembled WGS sequence"/>
</dbReference>
<gene>
    <name evidence="1" type="ORF">GO755_06945</name>
</gene>
<dbReference type="Pfam" id="PF04255">
    <property type="entry name" value="DUF433"/>
    <property type="match status" value="1"/>
</dbReference>
<reference evidence="1 2" key="1">
    <citation type="submission" date="2019-12" db="EMBL/GenBank/DDBJ databases">
        <title>Spirosoma sp. HMF4905 genome sequencing and assembly.</title>
        <authorList>
            <person name="Kang H."/>
            <person name="Cha I."/>
            <person name="Kim H."/>
            <person name="Joh K."/>
        </authorList>
    </citation>
    <scope>NUCLEOTIDE SEQUENCE [LARGE SCALE GENOMIC DNA]</scope>
    <source>
        <strain evidence="1 2">HMF4905</strain>
    </source>
</reference>
<comment type="caution">
    <text evidence="1">The sequence shown here is derived from an EMBL/GenBank/DDBJ whole genome shotgun (WGS) entry which is preliminary data.</text>
</comment>
<sequence length="76" mass="8477">MNWRDYITSDPTIMFGKPVIKGTRIPVDLVLEKLGNGETIPQLLESYPRVTETALYACLLFASETVKNEVVYAQAG</sequence>
<proteinExistence type="predicted"/>
<dbReference type="RefSeq" id="WP_157583993.1">
    <property type="nucleotide sequence ID" value="NZ_WPIN01000002.1"/>
</dbReference>
<dbReference type="SUPFAM" id="SSF46689">
    <property type="entry name" value="Homeodomain-like"/>
    <property type="match status" value="1"/>
</dbReference>
<dbReference type="Gene3D" id="1.10.10.10">
    <property type="entry name" value="Winged helix-like DNA-binding domain superfamily/Winged helix DNA-binding domain"/>
    <property type="match status" value="1"/>
</dbReference>
<dbReference type="InterPro" id="IPR007367">
    <property type="entry name" value="DUF433"/>
</dbReference>
<dbReference type="EMBL" id="WPIN01000002">
    <property type="protein sequence ID" value="MVM29763.1"/>
    <property type="molecule type" value="Genomic_DNA"/>
</dbReference>
<dbReference type="PANTHER" id="PTHR34849">
    <property type="entry name" value="SSL5025 PROTEIN"/>
    <property type="match status" value="1"/>
</dbReference>
<name>A0A7K1S7E3_9BACT</name>
<dbReference type="PANTHER" id="PTHR34849:SF3">
    <property type="entry name" value="SSR2962 PROTEIN"/>
    <property type="match status" value="1"/>
</dbReference>
<evidence type="ECO:0000313" key="1">
    <source>
        <dbReference type="EMBL" id="MVM29763.1"/>
    </source>
</evidence>
<organism evidence="1 2">
    <name type="scientific">Spirosoma arboris</name>
    <dbReference type="NCBI Taxonomy" id="2682092"/>
    <lineage>
        <taxon>Bacteria</taxon>
        <taxon>Pseudomonadati</taxon>
        <taxon>Bacteroidota</taxon>
        <taxon>Cytophagia</taxon>
        <taxon>Cytophagales</taxon>
        <taxon>Cytophagaceae</taxon>
        <taxon>Spirosoma</taxon>
    </lineage>
</organism>
<dbReference type="AlphaFoldDB" id="A0A7K1S7E3"/>
<dbReference type="InterPro" id="IPR036388">
    <property type="entry name" value="WH-like_DNA-bd_sf"/>
</dbReference>
<accession>A0A7K1S7E3</accession>